<protein>
    <submittedName>
        <fullName evidence="1">Uncharacterized protein</fullName>
    </submittedName>
</protein>
<name>A0ACB7Y3K6_9ERIC</name>
<evidence type="ECO:0000313" key="1">
    <source>
        <dbReference type="EMBL" id="KAH7848101.1"/>
    </source>
</evidence>
<accession>A0ACB7Y3K6</accession>
<reference evidence="1 2" key="1">
    <citation type="journal article" date="2021" name="Hortic Res">
        <title>High-quality reference genome and annotation aids understanding of berry development for evergreen blueberry (Vaccinium darrowii).</title>
        <authorList>
            <person name="Yu J."/>
            <person name="Hulse-Kemp A.M."/>
            <person name="Babiker E."/>
            <person name="Staton M."/>
        </authorList>
    </citation>
    <scope>NUCLEOTIDE SEQUENCE [LARGE SCALE GENOMIC DNA]</scope>
    <source>
        <strain evidence="2">cv. NJ 8807/NJ 8810</strain>
        <tissue evidence="1">Young leaf</tissue>
    </source>
</reference>
<comment type="caution">
    <text evidence="1">The sequence shown here is derived from an EMBL/GenBank/DDBJ whole genome shotgun (WGS) entry which is preliminary data.</text>
</comment>
<sequence>MILQKAQTKSVSKPDNTAILVATQSSGIQGAVTTAQGNIMSSQPVHSNAPQLGYHPNPSVQSQSSYYNSYQSNRNRGNGRGRGYKGAPGTPFNQGFSMPFGATQYQVTPQPIGQPSYQSGGVQPYTYTQPQRLPQAHFTQNLQPFGTLMIQGSPSAVASPGSSWFFDSGATSHVTNDLSNLSTQQPYTGGTGVMVGNGNTLPIAHSGSSYEPSASQGSMSPGSLSNLSLY</sequence>
<dbReference type="Proteomes" id="UP000828048">
    <property type="component" value="Chromosome 5"/>
</dbReference>
<keyword evidence="2" id="KW-1185">Reference proteome</keyword>
<evidence type="ECO:0000313" key="2">
    <source>
        <dbReference type="Proteomes" id="UP000828048"/>
    </source>
</evidence>
<gene>
    <name evidence="1" type="ORF">Vadar_033799</name>
</gene>
<proteinExistence type="predicted"/>
<dbReference type="EMBL" id="CM037155">
    <property type="protein sequence ID" value="KAH7848101.1"/>
    <property type="molecule type" value="Genomic_DNA"/>
</dbReference>
<organism evidence="1 2">
    <name type="scientific">Vaccinium darrowii</name>
    <dbReference type="NCBI Taxonomy" id="229202"/>
    <lineage>
        <taxon>Eukaryota</taxon>
        <taxon>Viridiplantae</taxon>
        <taxon>Streptophyta</taxon>
        <taxon>Embryophyta</taxon>
        <taxon>Tracheophyta</taxon>
        <taxon>Spermatophyta</taxon>
        <taxon>Magnoliopsida</taxon>
        <taxon>eudicotyledons</taxon>
        <taxon>Gunneridae</taxon>
        <taxon>Pentapetalae</taxon>
        <taxon>asterids</taxon>
        <taxon>Ericales</taxon>
        <taxon>Ericaceae</taxon>
        <taxon>Vaccinioideae</taxon>
        <taxon>Vaccinieae</taxon>
        <taxon>Vaccinium</taxon>
    </lineage>
</organism>